<dbReference type="AlphaFoldDB" id="A0A2W5KJP3"/>
<evidence type="ECO:0000256" key="4">
    <source>
        <dbReference type="ARBA" id="ARBA00022692"/>
    </source>
</evidence>
<feature type="transmembrane region" description="Helical" evidence="9">
    <location>
        <begin position="7"/>
        <end position="29"/>
    </location>
</feature>
<keyword evidence="2" id="KW-0813">Transport</keyword>
<evidence type="ECO:0000313" key="10">
    <source>
        <dbReference type="EMBL" id="PZQ16004.1"/>
    </source>
</evidence>
<evidence type="ECO:0000313" key="11">
    <source>
        <dbReference type="Proteomes" id="UP000249577"/>
    </source>
</evidence>
<dbReference type="Proteomes" id="UP000249577">
    <property type="component" value="Unassembled WGS sequence"/>
</dbReference>
<dbReference type="CDD" id="cd06582">
    <property type="entry name" value="TM_PBP1_LivH_like"/>
    <property type="match status" value="1"/>
</dbReference>
<feature type="transmembrane region" description="Helical" evidence="9">
    <location>
        <begin position="226"/>
        <end position="251"/>
    </location>
</feature>
<keyword evidence="5" id="KW-0029">Amino-acid transport</keyword>
<sequence length="292" mass="30039">MDLLRDIISSAVTLGALYAVSAVALSLLWGSIGMLNLSHGAFMAVGAYASYLAVERLGLPWQSGILVGTAGGAAAGVGAHLLLVRWTFGRKNFDVNIIIMTMALSIIVVDLINNLIGPNAARQPFRLDGRLDLGGSGFAYQTILIIAASAAMVLGLRWLIGRTALGRAIRAVAQEPTAAVLNGVPVDRIVLSVMALAGAVAGASGVLLTAWTTLYPTVGADPLLKALVVCIVGGLGSIPGCLVAAFLLSFLEIGVQYGFGLKWGLPALLVAVIAILTVRPNGLFGRAAGSRL</sequence>
<dbReference type="EMBL" id="QFPN01000004">
    <property type="protein sequence ID" value="PZQ16004.1"/>
    <property type="molecule type" value="Genomic_DNA"/>
</dbReference>
<evidence type="ECO:0000256" key="9">
    <source>
        <dbReference type="SAM" id="Phobius"/>
    </source>
</evidence>
<dbReference type="InterPro" id="IPR001851">
    <property type="entry name" value="ABC_transp_permease"/>
</dbReference>
<proteinExistence type="inferred from homology"/>
<evidence type="ECO:0000256" key="6">
    <source>
        <dbReference type="ARBA" id="ARBA00022989"/>
    </source>
</evidence>
<evidence type="ECO:0000256" key="2">
    <source>
        <dbReference type="ARBA" id="ARBA00022448"/>
    </source>
</evidence>
<name>A0A2W5KJP3_ANCNO</name>
<gene>
    <name evidence="10" type="ORF">DI565_09350</name>
</gene>
<dbReference type="PANTHER" id="PTHR11795">
    <property type="entry name" value="BRANCHED-CHAIN AMINO ACID TRANSPORT SYSTEM PERMEASE PROTEIN LIVH"/>
    <property type="match status" value="1"/>
</dbReference>
<organism evidence="10 11">
    <name type="scientific">Ancylobacter novellus</name>
    <name type="common">Thiobacillus novellus</name>
    <dbReference type="NCBI Taxonomy" id="921"/>
    <lineage>
        <taxon>Bacteria</taxon>
        <taxon>Pseudomonadati</taxon>
        <taxon>Pseudomonadota</taxon>
        <taxon>Alphaproteobacteria</taxon>
        <taxon>Hyphomicrobiales</taxon>
        <taxon>Xanthobacteraceae</taxon>
        <taxon>Ancylobacter</taxon>
    </lineage>
</organism>
<reference evidence="10 11" key="1">
    <citation type="submission" date="2017-08" db="EMBL/GenBank/DDBJ databases">
        <title>Infants hospitalized years apart are colonized by the same room-sourced microbial strains.</title>
        <authorList>
            <person name="Brooks B."/>
            <person name="Olm M.R."/>
            <person name="Firek B.A."/>
            <person name="Baker R."/>
            <person name="Thomas B.C."/>
            <person name="Morowitz M.J."/>
            <person name="Banfield J.F."/>
        </authorList>
    </citation>
    <scope>NUCLEOTIDE SEQUENCE [LARGE SCALE GENOMIC DNA]</scope>
    <source>
        <strain evidence="10">S2_005_003_R2_43</strain>
    </source>
</reference>
<dbReference type="InterPro" id="IPR052157">
    <property type="entry name" value="BCAA_transport_permease"/>
</dbReference>
<comment type="similarity">
    <text evidence="8">Belongs to the binding-protein-dependent transport system permease family. LivHM subfamily.</text>
</comment>
<feature type="transmembrane region" description="Helical" evidence="9">
    <location>
        <begin position="95"/>
        <end position="116"/>
    </location>
</feature>
<evidence type="ECO:0000256" key="5">
    <source>
        <dbReference type="ARBA" id="ARBA00022970"/>
    </source>
</evidence>
<evidence type="ECO:0000256" key="7">
    <source>
        <dbReference type="ARBA" id="ARBA00023136"/>
    </source>
</evidence>
<feature type="transmembrane region" description="Helical" evidence="9">
    <location>
        <begin position="189"/>
        <end position="214"/>
    </location>
</feature>
<feature type="transmembrane region" description="Helical" evidence="9">
    <location>
        <begin position="263"/>
        <end position="284"/>
    </location>
</feature>
<protein>
    <submittedName>
        <fullName evidence="10">Branched-chain amino acid ABC transporter permease</fullName>
    </submittedName>
</protein>
<keyword evidence="4 9" id="KW-0812">Transmembrane</keyword>
<feature type="transmembrane region" description="Helical" evidence="9">
    <location>
        <begin position="137"/>
        <end position="160"/>
    </location>
</feature>
<evidence type="ECO:0000256" key="1">
    <source>
        <dbReference type="ARBA" id="ARBA00004651"/>
    </source>
</evidence>
<dbReference type="Pfam" id="PF02653">
    <property type="entry name" value="BPD_transp_2"/>
    <property type="match status" value="1"/>
</dbReference>
<accession>A0A2W5KJP3</accession>
<keyword evidence="3" id="KW-1003">Cell membrane</keyword>
<dbReference type="GO" id="GO:0006865">
    <property type="term" value="P:amino acid transport"/>
    <property type="evidence" value="ECO:0007669"/>
    <property type="project" value="UniProtKB-KW"/>
</dbReference>
<dbReference type="GO" id="GO:0022857">
    <property type="term" value="F:transmembrane transporter activity"/>
    <property type="evidence" value="ECO:0007669"/>
    <property type="project" value="InterPro"/>
</dbReference>
<dbReference type="GO" id="GO:0005886">
    <property type="term" value="C:plasma membrane"/>
    <property type="evidence" value="ECO:0007669"/>
    <property type="project" value="UniProtKB-SubCell"/>
</dbReference>
<dbReference type="PANTHER" id="PTHR11795:SF445">
    <property type="entry name" value="AMINO ACID ABC TRANSPORTER PERMEASE PROTEIN"/>
    <property type="match status" value="1"/>
</dbReference>
<evidence type="ECO:0000256" key="3">
    <source>
        <dbReference type="ARBA" id="ARBA00022475"/>
    </source>
</evidence>
<feature type="transmembrane region" description="Helical" evidence="9">
    <location>
        <begin position="65"/>
        <end position="83"/>
    </location>
</feature>
<comment type="subcellular location">
    <subcellularLocation>
        <location evidence="1">Cell membrane</location>
        <topology evidence="1">Multi-pass membrane protein</topology>
    </subcellularLocation>
</comment>
<comment type="caution">
    <text evidence="10">The sequence shown here is derived from an EMBL/GenBank/DDBJ whole genome shotgun (WGS) entry which is preliminary data.</text>
</comment>
<evidence type="ECO:0000256" key="8">
    <source>
        <dbReference type="ARBA" id="ARBA00037998"/>
    </source>
</evidence>
<keyword evidence="6 9" id="KW-1133">Transmembrane helix</keyword>
<keyword evidence="7 9" id="KW-0472">Membrane</keyword>